<dbReference type="Gene3D" id="3.40.50.300">
    <property type="entry name" value="P-loop containing nucleotide triphosphate hydrolases"/>
    <property type="match status" value="2"/>
</dbReference>
<evidence type="ECO:0000313" key="4">
    <source>
        <dbReference type="EMBL" id="UWP58799.1"/>
    </source>
</evidence>
<keyword evidence="5" id="KW-1185">Reference proteome</keyword>
<gene>
    <name evidence="4" type="ORF">NQ502_15700</name>
</gene>
<dbReference type="RefSeq" id="WP_148511873.1">
    <property type="nucleotide sequence ID" value="NZ_CABLBR010000001.1"/>
</dbReference>
<dbReference type="InterPro" id="IPR027417">
    <property type="entry name" value="P-loop_NTPase"/>
</dbReference>
<sequence>MKKELLRIENGMVLQNKHAILYSVFIRVFCGDIVGITSDRSYVIEYLLKCLCGQLDFDSGFLYYEGRMISNSGRTGAFKSNYTLINDHSSFIKTLTLAENVFALQETTPFFFKKKNSEFELRKMMDAFHIKLSVDTPVKKLNVIQRIQIEMLKAKIHGKKIFMIDMRNLYLSVPEKKELYQFLRLLGDSGDCAVVIFANQPNRITDLADKLVFMSDGKVLIETDKSENRYLEIEKDFSLNLDSLNKKDTRGGVKEVLRFSDVFAGSFEGLNFAVHAGEVVTISSDQWSTVKEIEMILKGELRPYKGEIYINQRKYKPMKKNRMLQRYSMVVIEQPAKSQLLSNLSFYDNLCISRGLRMRGFWYDKSIKNSIRKYCGKHMGEDLIHKKVSELTMIEAQKLLYLRWLLYSPEIVVCVEPFKSVDVYLEKNAVEMIMEMSRKGIAVIVLTQGLPQK</sequence>
<dbReference type="PANTHER" id="PTHR43790">
    <property type="entry name" value="CARBOHYDRATE TRANSPORT ATP-BINDING PROTEIN MG119-RELATED"/>
    <property type="match status" value="1"/>
</dbReference>
<accession>A0ABY5VDW7</accession>
<dbReference type="InterPro" id="IPR050107">
    <property type="entry name" value="ABC_carbohydrate_import_ATPase"/>
</dbReference>
<keyword evidence="1" id="KW-0547">Nucleotide-binding</keyword>
<dbReference type="PROSITE" id="PS50893">
    <property type="entry name" value="ABC_TRANSPORTER_2"/>
    <property type="match status" value="1"/>
</dbReference>
<dbReference type="SUPFAM" id="SSF52540">
    <property type="entry name" value="P-loop containing nucleoside triphosphate hydrolases"/>
    <property type="match status" value="2"/>
</dbReference>
<dbReference type="Proteomes" id="UP001060164">
    <property type="component" value="Chromosome"/>
</dbReference>
<evidence type="ECO:0000313" key="5">
    <source>
        <dbReference type="Proteomes" id="UP001060164"/>
    </source>
</evidence>
<organism evidence="4 5">
    <name type="scientific">Ruminococcus gauvreauii</name>
    <dbReference type="NCBI Taxonomy" id="438033"/>
    <lineage>
        <taxon>Bacteria</taxon>
        <taxon>Bacillati</taxon>
        <taxon>Bacillota</taxon>
        <taxon>Clostridia</taxon>
        <taxon>Eubacteriales</taxon>
        <taxon>Oscillospiraceae</taxon>
        <taxon>Ruminococcus</taxon>
    </lineage>
</organism>
<protein>
    <recommendedName>
        <fullName evidence="3">ABC transporter domain-containing protein</fullName>
    </recommendedName>
</protein>
<dbReference type="InterPro" id="IPR003439">
    <property type="entry name" value="ABC_transporter-like_ATP-bd"/>
</dbReference>
<dbReference type="PANTHER" id="PTHR43790:SF8">
    <property type="entry name" value="SUGAR ABC TRANSPORTER ATP-BINDING PROTEIN"/>
    <property type="match status" value="1"/>
</dbReference>
<feature type="domain" description="ABC transporter" evidence="3">
    <location>
        <begin position="6"/>
        <end position="241"/>
    </location>
</feature>
<keyword evidence="2" id="KW-0067">ATP-binding</keyword>
<evidence type="ECO:0000256" key="2">
    <source>
        <dbReference type="ARBA" id="ARBA00022840"/>
    </source>
</evidence>
<dbReference type="EMBL" id="CP102290">
    <property type="protein sequence ID" value="UWP58799.1"/>
    <property type="molecule type" value="Genomic_DNA"/>
</dbReference>
<evidence type="ECO:0000259" key="3">
    <source>
        <dbReference type="PROSITE" id="PS50893"/>
    </source>
</evidence>
<reference evidence="4" key="1">
    <citation type="journal article" date="2022" name="Cell">
        <title>Design, construction, and in vivo augmentation of a complex gut microbiome.</title>
        <authorList>
            <person name="Cheng A.G."/>
            <person name="Ho P.Y."/>
            <person name="Aranda-Diaz A."/>
            <person name="Jain S."/>
            <person name="Yu F.B."/>
            <person name="Meng X."/>
            <person name="Wang M."/>
            <person name="Iakiviak M."/>
            <person name="Nagashima K."/>
            <person name="Zhao A."/>
            <person name="Murugkar P."/>
            <person name="Patil A."/>
            <person name="Atabakhsh K."/>
            <person name="Weakley A."/>
            <person name="Yan J."/>
            <person name="Brumbaugh A.R."/>
            <person name="Higginbottom S."/>
            <person name="Dimas A."/>
            <person name="Shiver A.L."/>
            <person name="Deutschbauer A."/>
            <person name="Neff N."/>
            <person name="Sonnenburg J.L."/>
            <person name="Huang K.C."/>
            <person name="Fischbach M.A."/>
        </authorList>
    </citation>
    <scope>NUCLEOTIDE SEQUENCE</scope>
    <source>
        <strain evidence="4">DSM 19829</strain>
    </source>
</reference>
<proteinExistence type="predicted"/>
<name>A0ABY5VDW7_9FIRM</name>
<evidence type="ECO:0000256" key="1">
    <source>
        <dbReference type="ARBA" id="ARBA00022741"/>
    </source>
</evidence>